<dbReference type="Pfam" id="PF13960">
    <property type="entry name" value="DUF4218"/>
    <property type="match status" value="1"/>
</dbReference>
<evidence type="ECO:0000256" key="1">
    <source>
        <dbReference type="SAM" id="MobiDB-lite"/>
    </source>
</evidence>
<feature type="region of interest" description="Disordered" evidence="1">
    <location>
        <begin position="327"/>
        <end position="411"/>
    </location>
</feature>
<comment type="caution">
    <text evidence="3">The sequence shown here is derived from an EMBL/GenBank/DDBJ whole genome shotgun (WGS) entry which is preliminary data.</text>
</comment>
<organism evidence="3 4">
    <name type="scientific">Quillaja saponaria</name>
    <name type="common">Soap bark tree</name>
    <dbReference type="NCBI Taxonomy" id="32244"/>
    <lineage>
        <taxon>Eukaryota</taxon>
        <taxon>Viridiplantae</taxon>
        <taxon>Streptophyta</taxon>
        <taxon>Embryophyta</taxon>
        <taxon>Tracheophyta</taxon>
        <taxon>Spermatophyta</taxon>
        <taxon>Magnoliopsida</taxon>
        <taxon>eudicotyledons</taxon>
        <taxon>Gunneridae</taxon>
        <taxon>Pentapetalae</taxon>
        <taxon>rosids</taxon>
        <taxon>fabids</taxon>
        <taxon>Fabales</taxon>
        <taxon>Quillajaceae</taxon>
        <taxon>Quillaja</taxon>
    </lineage>
</organism>
<feature type="compositionally biased region" description="Polar residues" evidence="1">
    <location>
        <begin position="398"/>
        <end position="411"/>
    </location>
</feature>
<dbReference type="Proteomes" id="UP001163823">
    <property type="component" value="Chromosome 5"/>
</dbReference>
<dbReference type="PANTHER" id="PTHR48258">
    <property type="entry name" value="DUF4218 DOMAIN-CONTAINING PROTEIN-RELATED"/>
    <property type="match status" value="1"/>
</dbReference>
<dbReference type="KEGG" id="qsa:O6P43_012875"/>
<feature type="compositionally biased region" description="Low complexity" evidence="1">
    <location>
        <begin position="370"/>
        <end position="389"/>
    </location>
</feature>
<accession>A0AAD7M511</accession>
<sequence>MHIEKNVFDNVFNTVMNMKGKTKDNPNGRMDLQLFCKRPELELTNVNGKLVMPKASYSLSKPQVKDVCQWIKGLRLPDGMMFNLKKKARNKACVEGSICEAYCLEEISNFCAMYFKSNVPTKLNRVPRQDDGGNMDCNGRLSVFCQSGRAFGFHKIRPLTDIQLQSANIYVLLNTIEIEPYVSEFRQILSNEHPNYSEDLIQKLVESKFADWLQQQALDDKITDPRIVDIAFPPMRQVRCFNGYFVNGFKFHTLSYGDDKKSMNSGVRVKGSCYGIDERDFYVTVGLDLDAPRVLVCDDPSEEVDPNEINEARFIVDDDIIEEEYDDILENEDDDEEDNDELEMDGEEIMVRSIHGSGSNASRDPPSMNQTSRTTRKSSQSSRAIPSSSQAGFALPRSSFQAGSALPRSSA</sequence>
<feature type="domain" description="DUF4218" evidence="2">
    <location>
        <begin position="81"/>
        <end position="129"/>
    </location>
</feature>
<dbReference type="InterPro" id="IPR025452">
    <property type="entry name" value="DUF4218"/>
</dbReference>
<dbReference type="EMBL" id="JARAOO010000005">
    <property type="protein sequence ID" value="KAJ7968830.1"/>
    <property type="molecule type" value="Genomic_DNA"/>
</dbReference>
<keyword evidence="4" id="KW-1185">Reference proteome</keyword>
<gene>
    <name evidence="3" type="ORF">O6P43_012875</name>
</gene>
<proteinExistence type="predicted"/>
<reference evidence="3" key="1">
    <citation type="journal article" date="2023" name="Science">
        <title>Elucidation of the pathway for biosynthesis of saponin adjuvants from the soapbark tree.</title>
        <authorList>
            <person name="Reed J."/>
            <person name="Orme A."/>
            <person name="El-Demerdash A."/>
            <person name="Owen C."/>
            <person name="Martin L.B.B."/>
            <person name="Misra R.C."/>
            <person name="Kikuchi S."/>
            <person name="Rejzek M."/>
            <person name="Martin A.C."/>
            <person name="Harkess A."/>
            <person name="Leebens-Mack J."/>
            <person name="Louveau T."/>
            <person name="Stephenson M.J."/>
            <person name="Osbourn A."/>
        </authorList>
    </citation>
    <scope>NUCLEOTIDE SEQUENCE</scope>
    <source>
        <strain evidence="3">S10</strain>
    </source>
</reference>
<dbReference type="AlphaFoldDB" id="A0AAD7M511"/>
<evidence type="ECO:0000259" key="2">
    <source>
        <dbReference type="Pfam" id="PF13960"/>
    </source>
</evidence>
<protein>
    <submittedName>
        <fullName evidence="3">Transposon, En/Spm-like protein</fullName>
    </submittedName>
</protein>
<evidence type="ECO:0000313" key="3">
    <source>
        <dbReference type="EMBL" id="KAJ7968830.1"/>
    </source>
</evidence>
<dbReference type="PANTHER" id="PTHR48258:SF3">
    <property type="entry name" value="FK506-BINDING PROTEIN 4-LIKE ISOFORM X1"/>
    <property type="match status" value="1"/>
</dbReference>
<name>A0AAD7M511_QUISA</name>
<feature type="compositionally biased region" description="Acidic residues" evidence="1">
    <location>
        <begin position="327"/>
        <end position="348"/>
    </location>
</feature>
<evidence type="ECO:0000313" key="4">
    <source>
        <dbReference type="Proteomes" id="UP001163823"/>
    </source>
</evidence>